<evidence type="ECO:0000256" key="2">
    <source>
        <dbReference type="ARBA" id="ARBA00022741"/>
    </source>
</evidence>
<dbReference type="SUPFAM" id="SSF53067">
    <property type="entry name" value="Actin-like ATPase domain"/>
    <property type="match status" value="1"/>
</dbReference>
<keyword evidence="3" id="KW-0067">ATP-binding</keyword>
<dbReference type="OrthoDB" id="5596974at2759"/>
<comment type="similarity">
    <text evidence="1">Belongs to the heat shock protein 70 family.</text>
</comment>
<protein>
    <submittedName>
        <fullName evidence="5">1281_t:CDS:1</fullName>
    </submittedName>
</protein>
<proteinExistence type="inferred from homology"/>
<dbReference type="Pfam" id="PF00012">
    <property type="entry name" value="HSP70"/>
    <property type="match status" value="2"/>
</dbReference>
<dbReference type="SUPFAM" id="SSF100920">
    <property type="entry name" value="Heat shock protein 70kD (HSP70), peptide-binding domain"/>
    <property type="match status" value="1"/>
</dbReference>
<dbReference type="PANTHER" id="PTHR19375">
    <property type="entry name" value="HEAT SHOCK PROTEIN 70KDA"/>
    <property type="match status" value="1"/>
</dbReference>
<evidence type="ECO:0000256" key="3">
    <source>
        <dbReference type="ARBA" id="ARBA00022840"/>
    </source>
</evidence>
<dbReference type="InterPro" id="IPR043129">
    <property type="entry name" value="ATPase_NBD"/>
</dbReference>
<dbReference type="GO" id="GO:0140662">
    <property type="term" value="F:ATP-dependent protein folding chaperone"/>
    <property type="evidence" value="ECO:0007669"/>
    <property type="project" value="InterPro"/>
</dbReference>
<reference evidence="5" key="1">
    <citation type="submission" date="2021-06" db="EMBL/GenBank/DDBJ databases">
        <authorList>
            <person name="Kallberg Y."/>
            <person name="Tangrot J."/>
            <person name="Rosling A."/>
        </authorList>
    </citation>
    <scope>NUCLEOTIDE SEQUENCE</scope>
    <source>
        <strain evidence="5">UK204</strain>
    </source>
</reference>
<dbReference type="AlphaFoldDB" id="A0A9N9NID1"/>
<dbReference type="Gene3D" id="3.30.420.40">
    <property type="match status" value="1"/>
</dbReference>
<dbReference type="EMBL" id="CAJVPQ010012842">
    <property type="protein sequence ID" value="CAG8733369.1"/>
    <property type="molecule type" value="Genomic_DNA"/>
</dbReference>
<feature type="non-terminal residue" evidence="5">
    <location>
        <position position="183"/>
    </location>
</feature>
<feature type="compositionally biased region" description="Polar residues" evidence="4">
    <location>
        <begin position="158"/>
        <end position="169"/>
    </location>
</feature>
<dbReference type="Proteomes" id="UP000789570">
    <property type="component" value="Unassembled WGS sequence"/>
</dbReference>
<organism evidence="5 6">
    <name type="scientific">Funneliformis caledonium</name>
    <dbReference type="NCBI Taxonomy" id="1117310"/>
    <lineage>
        <taxon>Eukaryota</taxon>
        <taxon>Fungi</taxon>
        <taxon>Fungi incertae sedis</taxon>
        <taxon>Mucoromycota</taxon>
        <taxon>Glomeromycotina</taxon>
        <taxon>Glomeromycetes</taxon>
        <taxon>Glomerales</taxon>
        <taxon>Glomeraceae</taxon>
        <taxon>Funneliformis</taxon>
    </lineage>
</organism>
<dbReference type="GO" id="GO:0005524">
    <property type="term" value="F:ATP binding"/>
    <property type="evidence" value="ECO:0007669"/>
    <property type="project" value="UniProtKB-KW"/>
</dbReference>
<keyword evidence="2" id="KW-0547">Nucleotide-binding</keyword>
<keyword evidence="6" id="KW-1185">Reference proteome</keyword>
<comment type="caution">
    <text evidence="5">The sequence shown here is derived from an EMBL/GenBank/DDBJ whole genome shotgun (WGS) entry which is preliminary data.</text>
</comment>
<evidence type="ECO:0000256" key="4">
    <source>
        <dbReference type="SAM" id="MobiDB-lite"/>
    </source>
</evidence>
<evidence type="ECO:0000313" key="5">
    <source>
        <dbReference type="EMBL" id="CAG8733369.1"/>
    </source>
</evidence>
<dbReference type="InterPro" id="IPR029047">
    <property type="entry name" value="HSP70_peptide-bd_sf"/>
</dbReference>
<accession>A0A9N9NID1</accession>
<feature type="region of interest" description="Disordered" evidence="4">
    <location>
        <begin position="158"/>
        <end position="183"/>
    </location>
</feature>
<dbReference type="InterPro" id="IPR013126">
    <property type="entry name" value="Hsp_70_fam"/>
</dbReference>
<name>A0A9N9NID1_9GLOM</name>
<dbReference type="FunFam" id="3.30.420.40:FF:000028">
    <property type="entry name" value="heat shock 70 kDa protein-like"/>
    <property type="match status" value="1"/>
</dbReference>
<dbReference type="Gene3D" id="2.60.34.10">
    <property type="entry name" value="Substrate Binding Domain Of DNAk, Chain A, domain 1"/>
    <property type="match status" value="1"/>
</dbReference>
<evidence type="ECO:0000313" key="6">
    <source>
        <dbReference type="Proteomes" id="UP000789570"/>
    </source>
</evidence>
<gene>
    <name evidence="5" type="ORF">FCALED_LOCUS15132</name>
</gene>
<evidence type="ECO:0000256" key="1">
    <source>
        <dbReference type="ARBA" id="ARBA00007381"/>
    </source>
</evidence>
<sequence>CGEIAGLKVLRIINEATAAAIAYGLNKKACGERNVLVYDLGEFENQSEILINVYEGENARIKDNNLLGKFELTRIPSAQKVSAVDKKLEDRRKPSRITNREVDEKAVQAIQARNRLEIYASNLLNTLEDERFPINLLKDAILASLHDLKITKRQTFNGGTTVGFSQSGPPNGESDYHPLGGRQ</sequence>